<dbReference type="Gene3D" id="3.30.9.10">
    <property type="entry name" value="D-Amino Acid Oxidase, subunit A, domain 2"/>
    <property type="match status" value="1"/>
</dbReference>
<dbReference type="Pfam" id="PF01266">
    <property type="entry name" value="DAO"/>
    <property type="match status" value="1"/>
</dbReference>
<sequence length="418" mass="45395">MKICVLGAGVVGLTTAYYLVKKGFQVTVIDRQPGVALETSFANAGQISPGYSAPWAAPGIPLKAIKWLMQKHAPLRVSAEPEIKKISWMVKMLGQCNNDAYSVNKSRMMALAEYSRDQFISLRKDIGIQYQDGQGGTLQLFRKEEQVDAAEKDIKVLKALGVPHQVLSPEQIVELEPGLRLVIEKFKGGLRLTGDETGDCYLFCQSLKETCEEMGVTFQFNSDIKSLSTQANKLNGVITEQGLQVFDSVVVCLGSYSKELLKACDIDIPVYPVKGYSLTVPILDAAYAPISTVMDETYKVAVTRLGGRIRAAGTAELTGYNLDLPKSRTETISHVVNDLFGKGCDLSEAEYWTGLRPMTPDGTPVVGASGIDGLYLNTGHGTLGWTMSCGSAAVIADIIAGDETQINSQDLSVKRYKK</sequence>
<comment type="caution">
    <text evidence="4">The sequence shown here is derived from an EMBL/GenBank/DDBJ whole genome shotgun (WGS) entry which is preliminary data.</text>
</comment>
<evidence type="ECO:0000256" key="2">
    <source>
        <dbReference type="ARBA" id="ARBA00023002"/>
    </source>
</evidence>
<comment type="similarity">
    <text evidence="1">Belongs to the DadA oxidoreductase family.</text>
</comment>
<gene>
    <name evidence="4" type="ORF">M3I01_014225</name>
</gene>
<feature type="domain" description="FAD dependent oxidoreductase" evidence="3">
    <location>
        <begin position="2"/>
        <end position="397"/>
    </location>
</feature>
<dbReference type="RefSeq" id="WP_255896528.1">
    <property type="nucleotide sequence ID" value="NZ_JAMZEG020000003.1"/>
</dbReference>
<accession>A0ABT5WGW5</accession>
<evidence type="ECO:0000313" key="4">
    <source>
        <dbReference type="EMBL" id="MDE8604042.1"/>
    </source>
</evidence>
<keyword evidence="2" id="KW-0560">Oxidoreductase</keyword>
<name>A0ABT5WGW5_9GAMM</name>
<dbReference type="InterPro" id="IPR006076">
    <property type="entry name" value="FAD-dep_OxRdtase"/>
</dbReference>
<evidence type="ECO:0000259" key="3">
    <source>
        <dbReference type="Pfam" id="PF01266"/>
    </source>
</evidence>
<dbReference type="PANTHER" id="PTHR13847">
    <property type="entry name" value="SARCOSINE DEHYDROGENASE-RELATED"/>
    <property type="match status" value="1"/>
</dbReference>
<proteinExistence type="inferred from homology"/>
<dbReference type="EMBL" id="JAMZEG020000003">
    <property type="protein sequence ID" value="MDE8604042.1"/>
    <property type="molecule type" value="Genomic_DNA"/>
</dbReference>
<keyword evidence="5" id="KW-1185">Reference proteome</keyword>
<evidence type="ECO:0000313" key="5">
    <source>
        <dbReference type="Proteomes" id="UP001139522"/>
    </source>
</evidence>
<dbReference type="NCBIfam" id="NF001933">
    <property type="entry name" value="PRK00711.1"/>
    <property type="match status" value="1"/>
</dbReference>
<protein>
    <submittedName>
        <fullName evidence="4">D-amino acid dehydrogenase</fullName>
    </submittedName>
</protein>
<dbReference type="PANTHER" id="PTHR13847:SF280">
    <property type="entry name" value="D-AMINO ACID DEHYDROGENASE"/>
    <property type="match status" value="1"/>
</dbReference>
<dbReference type="Proteomes" id="UP001139522">
    <property type="component" value="Unassembled WGS sequence"/>
</dbReference>
<dbReference type="SUPFAM" id="SSF51905">
    <property type="entry name" value="FAD/NAD(P)-binding domain"/>
    <property type="match status" value="1"/>
</dbReference>
<reference evidence="4" key="1">
    <citation type="submission" date="2023-01" db="EMBL/GenBank/DDBJ databases">
        <title>Psychroserpens sp. MSW6 and Marinomonas sp. RSW2, isolated from seawater.</title>
        <authorList>
            <person name="Kristyanto S."/>
            <person name="Jung J."/>
            <person name="Kim J.M."/>
            <person name="Jeon C.O."/>
        </authorList>
    </citation>
    <scope>NUCLEOTIDE SEQUENCE</scope>
    <source>
        <strain evidence="4">RSW2</strain>
    </source>
</reference>
<dbReference type="InterPro" id="IPR036188">
    <property type="entry name" value="FAD/NAD-bd_sf"/>
</dbReference>
<organism evidence="4 5">
    <name type="scientific">Marinomonas maritima</name>
    <dbReference type="NCBI Taxonomy" id="2940935"/>
    <lineage>
        <taxon>Bacteria</taxon>
        <taxon>Pseudomonadati</taxon>
        <taxon>Pseudomonadota</taxon>
        <taxon>Gammaproteobacteria</taxon>
        <taxon>Oceanospirillales</taxon>
        <taxon>Oceanospirillaceae</taxon>
        <taxon>Marinomonas</taxon>
    </lineage>
</organism>
<evidence type="ECO:0000256" key="1">
    <source>
        <dbReference type="ARBA" id="ARBA00009410"/>
    </source>
</evidence>
<dbReference type="SUPFAM" id="SSF54373">
    <property type="entry name" value="FAD-linked reductases, C-terminal domain"/>
    <property type="match status" value="1"/>
</dbReference>
<dbReference type="Gene3D" id="3.50.50.60">
    <property type="entry name" value="FAD/NAD(P)-binding domain"/>
    <property type="match status" value="2"/>
</dbReference>